<dbReference type="Proteomes" id="UP000479000">
    <property type="component" value="Unassembled WGS sequence"/>
</dbReference>
<evidence type="ECO:0000256" key="1">
    <source>
        <dbReference type="SAM" id="MobiDB-lite"/>
    </source>
</evidence>
<sequence>MTESIINHATENGERRSTKKSKNEGKRQHVPLLLLQLLRWFIIVLGVLQSVVAG</sequence>
<protein>
    <submittedName>
        <fullName evidence="3">Uncharacterized protein</fullName>
    </submittedName>
</protein>
<keyword evidence="4" id="KW-1185">Reference proteome</keyword>
<keyword evidence="2" id="KW-0472">Membrane</keyword>
<proteinExistence type="predicted"/>
<keyword evidence="2" id="KW-0812">Transmembrane</keyword>
<dbReference type="AlphaFoldDB" id="A0A6H5HJN9"/>
<feature type="compositionally biased region" description="Basic and acidic residues" evidence="1">
    <location>
        <begin position="11"/>
        <end position="26"/>
    </location>
</feature>
<keyword evidence="2" id="KW-1133">Transmembrane helix</keyword>
<organism evidence="3 4">
    <name type="scientific">Nesidiocoris tenuis</name>
    <dbReference type="NCBI Taxonomy" id="355587"/>
    <lineage>
        <taxon>Eukaryota</taxon>
        <taxon>Metazoa</taxon>
        <taxon>Ecdysozoa</taxon>
        <taxon>Arthropoda</taxon>
        <taxon>Hexapoda</taxon>
        <taxon>Insecta</taxon>
        <taxon>Pterygota</taxon>
        <taxon>Neoptera</taxon>
        <taxon>Paraneoptera</taxon>
        <taxon>Hemiptera</taxon>
        <taxon>Heteroptera</taxon>
        <taxon>Panheteroptera</taxon>
        <taxon>Cimicomorpha</taxon>
        <taxon>Miridae</taxon>
        <taxon>Dicyphina</taxon>
        <taxon>Nesidiocoris</taxon>
    </lineage>
</organism>
<evidence type="ECO:0000313" key="3">
    <source>
        <dbReference type="EMBL" id="CAB0014385.1"/>
    </source>
</evidence>
<dbReference type="EMBL" id="CADCXU010027764">
    <property type="protein sequence ID" value="CAB0014385.1"/>
    <property type="molecule type" value="Genomic_DNA"/>
</dbReference>
<feature type="transmembrane region" description="Helical" evidence="2">
    <location>
        <begin position="30"/>
        <end position="52"/>
    </location>
</feature>
<evidence type="ECO:0000313" key="4">
    <source>
        <dbReference type="Proteomes" id="UP000479000"/>
    </source>
</evidence>
<feature type="compositionally biased region" description="Polar residues" evidence="1">
    <location>
        <begin position="1"/>
        <end position="10"/>
    </location>
</feature>
<evidence type="ECO:0000256" key="2">
    <source>
        <dbReference type="SAM" id="Phobius"/>
    </source>
</evidence>
<accession>A0A6H5HJN9</accession>
<feature type="region of interest" description="Disordered" evidence="1">
    <location>
        <begin position="1"/>
        <end position="26"/>
    </location>
</feature>
<feature type="non-terminal residue" evidence="3">
    <location>
        <position position="54"/>
    </location>
</feature>
<reference evidence="3 4" key="1">
    <citation type="submission" date="2020-02" db="EMBL/GenBank/DDBJ databases">
        <authorList>
            <person name="Ferguson B K."/>
        </authorList>
    </citation>
    <scope>NUCLEOTIDE SEQUENCE [LARGE SCALE GENOMIC DNA]</scope>
</reference>
<name>A0A6H5HJN9_9HEMI</name>
<gene>
    <name evidence="3" type="ORF">NTEN_LOCUS18816</name>
</gene>